<dbReference type="SUPFAM" id="SSF56954">
    <property type="entry name" value="Outer membrane efflux proteins (OEP)"/>
    <property type="match status" value="1"/>
</dbReference>
<evidence type="ECO:0000313" key="4">
    <source>
        <dbReference type="EMBL" id="MDN4163896.1"/>
    </source>
</evidence>
<dbReference type="Gene3D" id="2.20.200.10">
    <property type="entry name" value="Outer membrane efflux proteins (OEP)"/>
    <property type="match status" value="1"/>
</dbReference>
<keyword evidence="2" id="KW-1134">Transmembrane beta strand</keyword>
<name>A0ABT8F1I9_9BACT</name>
<dbReference type="Proteomes" id="UP001168552">
    <property type="component" value="Unassembled WGS sequence"/>
</dbReference>
<dbReference type="EMBL" id="JAUHJS010000001">
    <property type="protein sequence ID" value="MDN4163896.1"/>
    <property type="molecule type" value="Genomic_DNA"/>
</dbReference>
<dbReference type="Pfam" id="PF02321">
    <property type="entry name" value="OEP"/>
    <property type="match status" value="2"/>
</dbReference>
<keyword evidence="3" id="KW-0175">Coiled coil</keyword>
<keyword evidence="2" id="KW-0564">Palmitate</keyword>
<comment type="caution">
    <text evidence="4">The sequence shown here is derived from an EMBL/GenBank/DDBJ whole genome shotgun (WGS) entry which is preliminary data.</text>
</comment>
<keyword evidence="2" id="KW-0472">Membrane</keyword>
<evidence type="ECO:0000256" key="2">
    <source>
        <dbReference type="RuleBase" id="RU362097"/>
    </source>
</evidence>
<dbReference type="PANTHER" id="PTHR30203:SF30">
    <property type="entry name" value="OUTER MEMBRANE PROTEIN-RELATED"/>
    <property type="match status" value="1"/>
</dbReference>
<feature type="coiled-coil region" evidence="3">
    <location>
        <begin position="449"/>
        <end position="476"/>
    </location>
</feature>
<dbReference type="PANTHER" id="PTHR30203">
    <property type="entry name" value="OUTER MEMBRANE CATION EFFLUX PROTEIN"/>
    <property type="match status" value="1"/>
</dbReference>
<dbReference type="PROSITE" id="PS51257">
    <property type="entry name" value="PROKAR_LIPOPROTEIN"/>
    <property type="match status" value="1"/>
</dbReference>
<evidence type="ECO:0000256" key="1">
    <source>
        <dbReference type="ARBA" id="ARBA00007613"/>
    </source>
</evidence>
<dbReference type="Gene3D" id="1.20.1600.10">
    <property type="entry name" value="Outer membrane efflux proteins (OEP)"/>
    <property type="match status" value="1"/>
</dbReference>
<evidence type="ECO:0000313" key="5">
    <source>
        <dbReference type="Proteomes" id="UP001168552"/>
    </source>
</evidence>
<comment type="similarity">
    <text evidence="1 2">Belongs to the outer membrane factor (OMF) (TC 1.B.17) family.</text>
</comment>
<sequence length="488" mass="55550">MKPRKTMIITNRANNTYRVLLVGLLMIGVSACKISQPSIREENKQLPSSYGTYQSSDSTNVASIQWRDFFKDPYLISLIDTALMNNQELNIIWQEIEISKNEVQARRGEYLPFLGLGAGSSVEKEGRYTRFGALEKNIEVKPGEEFPEPYSSHELGAYAHWELDVWKKLRNAKKSAVKRYLASQEGKNFMLTHLVAEMASAYYELIGLDNMLDIVTKNIEIQEDALHIIIQQKEAAKVSQLAINRFEAQLLNTKNLQYSILQERTQVENELNFLMGRFPKPIQRSNADFYAMHFDSLLAGLPPQLLENRPDIRQAELELAAAKLDVKVARAQFYPSIGLQAGLGFQAFKTSYLFLPESMLYNLAGDLVSPLINRNAIRATYNSANAKQLQLIYGYEQTILKAYIEVVNELARIDNYTQSFTTKSKEVDILTHSIAISNSLFRSARADYIEVLLTQREALESRMELTEIKMQQLKASVNLYRVLGGGWQ</sequence>
<dbReference type="InterPro" id="IPR003423">
    <property type="entry name" value="OMP_efflux"/>
</dbReference>
<keyword evidence="5" id="KW-1185">Reference proteome</keyword>
<reference evidence="4" key="1">
    <citation type="submission" date="2023-06" db="EMBL/GenBank/DDBJ databases">
        <title>Cytophagales bacterium Strain LB-30, isolated from soil.</title>
        <authorList>
            <person name="Liu B."/>
        </authorList>
    </citation>
    <scope>NUCLEOTIDE SEQUENCE</scope>
    <source>
        <strain evidence="4">LB-30</strain>
    </source>
</reference>
<organism evidence="4 5">
    <name type="scientific">Shiella aurantiaca</name>
    <dbReference type="NCBI Taxonomy" id="3058365"/>
    <lineage>
        <taxon>Bacteria</taxon>
        <taxon>Pseudomonadati</taxon>
        <taxon>Bacteroidota</taxon>
        <taxon>Cytophagia</taxon>
        <taxon>Cytophagales</taxon>
        <taxon>Shiellaceae</taxon>
        <taxon>Shiella</taxon>
    </lineage>
</organism>
<protein>
    <submittedName>
        <fullName evidence="4">TolC family protein</fullName>
    </submittedName>
</protein>
<keyword evidence="2" id="KW-0812">Transmembrane</keyword>
<dbReference type="RefSeq" id="WP_320002425.1">
    <property type="nucleotide sequence ID" value="NZ_JAUHJS010000001.1"/>
</dbReference>
<comment type="subcellular location">
    <subcellularLocation>
        <location evidence="2">Cell membrane</location>
        <topology evidence="2">Lipid-anchor</topology>
    </subcellularLocation>
</comment>
<dbReference type="InterPro" id="IPR010131">
    <property type="entry name" value="MdtP/NodT-like"/>
</dbReference>
<dbReference type="NCBIfam" id="TIGR01845">
    <property type="entry name" value="outer_NodT"/>
    <property type="match status" value="1"/>
</dbReference>
<accession>A0ABT8F1I9</accession>
<gene>
    <name evidence="4" type="ORF">QWY31_00205</name>
</gene>
<proteinExistence type="inferred from homology"/>
<keyword evidence="2" id="KW-0449">Lipoprotein</keyword>
<evidence type="ECO:0000256" key="3">
    <source>
        <dbReference type="SAM" id="Coils"/>
    </source>
</evidence>